<reference evidence="1 2" key="1">
    <citation type="submission" date="2019-08" db="EMBL/GenBank/DDBJ databases">
        <title>In-depth cultivation of the pig gut microbiome towards novel bacterial diversity and tailored functional studies.</title>
        <authorList>
            <person name="Wylensek D."/>
            <person name="Hitch T.C.A."/>
            <person name="Clavel T."/>
        </authorList>
    </citation>
    <scope>NUCLEOTIDE SEQUENCE [LARGE SCALE GENOMIC DNA]</scope>
    <source>
        <strain evidence="1 2">WCA-389-WT-5B</strain>
    </source>
</reference>
<organism evidence="1 2">
    <name type="scientific">Acidaminococcus fermentans</name>
    <dbReference type="NCBI Taxonomy" id="905"/>
    <lineage>
        <taxon>Bacteria</taxon>
        <taxon>Bacillati</taxon>
        <taxon>Bacillota</taxon>
        <taxon>Negativicutes</taxon>
        <taxon>Acidaminococcales</taxon>
        <taxon>Acidaminococcaceae</taxon>
        <taxon>Acidaminococcus</taxon>
    </lineage>
</organism>
<name>A0A6N7W0W2_ACIFE</name>
<evidence type="ECO:0000313" key="1">
    <source>
        <dbReference type="EMBL" id="MSS82082.1"/>
    </source>
</evidence>
<accession>A0A6N7W0W2</accession>
<comment type="caution">
    <text evidence="1">The sequence shown here is derived from an EMBL/GenBank/DDBJ whole genome shotgun (WGS) entry which is preliminary data.</text>
</comment>
<proteinExistence type="predicted"/>
<dbReference type="RefSeq" id="WP_154488021.1">
    <property type="nucleotide sequence ID" value="NZ_VULN01000007.1"/>
</dbReference>
<sequence>MDLEKEVEYRLARWVFANIYHEGKIDKQTYHRILNRLIDECKPPMESMEERFNEDEDNQKD</sequence>
<dbReference type="AlphaFoldDB" id="A0A6N7W0W2"/>
<evidence type="ECO:0000313" key="2">
    <source>
        <dbReference type="Proteomes" id="UP000441455"/>
    </source>
</evidence>
<gene>
    <name evidence="1" type="ORF">FX155_05675</name>
</gene>
<protein>
    <submittedName>
        <fullName evidence="1">Uncharacterized protein</fullName>
    </submittedName>
</protein>
<dbReference type="EMBL" id="VULN01000007">
    <property type="protein sequence ID" value="MSS82082.1"/>
    <property type="molecule type" value="Genomic_DNA"/>
</dbReference>
<dbReference type="Proteomes" id="UP000441455">
    <property type="component" value="Unassembled WGS sequence"/>
</dbReference>